<sequence length="322" mass="36343">MEPRLQTKRGLRKPNLVILAKKEIIVLDIQIRPDCRMHSGCMQQGKDRERLQHQLTFSRLHKGELVKGDKAVRRAVRKWLRLPADCLNSTIHTPARFGGLGVNSLETLYSTLKESRLSQLSYEEDAAIASNPAVRGLMSYKFKGSVMSSREGLVEDFHRRLDTRGLQGYEKVPAVNSWLDHAPTNLAGHDFQEAVRVHPGCMGMPSRLSRGGHNVDSICKCGSNARMSLPRIAQACSIVSGLRIKRHNNVVLYVAQILKERKFDVIMEPRLQTKRGLRKPDLVILAKEEIIVLDVQIQPDCRMHSGCMQQGKDREVQSAVRS</sequence>
<keyword evidence="2" id="KW-1185">Reference proteome</keyword>
<proteinExistence type="predicted"/>
<dbReference type="EMBL" id="CAHIKZ030002225">
    <property type="protein sequence ID" value="CAE1283258.1"/>
    <property type="molecule type" value="Genomic_DNA"/>
</dbReference>
<organism evidence="1 2">
    <name type="scientific">Acanthosepion pharaonis</name>
    <name type="common">Pharaoh cuttlefish</name>
    <name type="synonym">Sepia pharaonis</name>
    <dbReference type="NCBI Taxonomy" id="158019"/>
    <lineage>
        <taxon>Eukaryota</taxon>
        <taxon>Metazoa</taxon>
        <taxon>Spiralia</taxon>
        <taxon>Lophotrochozoa</taxon>
        <taxon>Mollusca</taxon>
        <taxon>Cephalopoda</taxon>
        <taxon>Coleoidea</taxon>
        <taxon>Decapodiformes</taxon>
        <taxon>Sepiida</taxon>
        <taxon>Sepiina</taxon>
        <taxon>Sepiidae</taxon>
        <taxon>Acanthosepion</taxon>
    </lineage>
</organism>
<dbReference type="OrthoDB" id="8197512at2759"/>
<evidence type="ECO:0000313" key="1">
    <source>
        <dbReference type="EMBL" id="CAE1283258.1"/>
    </source>
</evidence>
<gene>
    <name evidence="1" type="ORF">SPHA_43978</name>
</gene>
<evidence type="ECO:0000313" key="2">
    <source>
        <dbReference type="Proteomes" id="UP000597762"/>
    </source>
</evidence>
<name>A0A812CSD3_ACAPH</name>
<reference evidence="1" key="1">
    <citation type="submission" date="2021-01" db="EMBL/GenBank/DDBJ databases">
        <authorList>
            <person name="Li R."/>
            <person name="Bekaert M."/>
        </authorList>
    </citation>
    <scope>NUCLEOTIDE SEQUENCE</scope>
    <source>
        <strain evidence="1">Farmed</strain>
    </source>
</reference>
<dbReference type="AlphaFoldDB" id="A0A812CSD3"/>
<dbReference type="Proteomes" id="UP000597762">
    <property type="component" value="Unassembled WGS sequence"/>
</dbReference>
<protein>
    <submittedName>
        <fullName evidence="1">Uncharacterized protein</fullName>
    </submittedName>
</protein>
<comment type="caution">
    <text evidence="1">The sequence shown here is derived from an EMBL/GenBank/DDBJ whole genome shotgun (WGS) entry which is preliminary data.</text>
</comment>
<accession>A0A812CSD3</accession>